<dbReference type="RefSeq" id="WP_062406723.1">
    <property type="nucleotide sequence ID" value="NZ_BJCS01000002.1"/>
</dbReference>
<dbReference type="STRING" id="162209.IJ22_02960"/>
<reference evidence="3" key="1">
    <citation type="submission" date="2015-12" db="EMBL/GenBank/DDBJ databases">
        <title>Complete genome sequences of two moderately thermophilic Paenibacillus species.</title>
        <authorList>
            <person name="Butler R.III."/>
            <person name="Wang J."/>
            <person name="Stark B.C."/>
            <person name="Pombert J.-F."/>
        </authorList>
    </citation>
    <scope>NUCLEOTIDE SEQUENCE [LARGE SCALE GENOMIC DNA]</scope>
    <source>
        <strain evidence="3">32O-Y</strain>
    </source>
</reference>
<evidence type="ECO:0000313" key="3">
    <source>
        <dbReference type="Proteomes" id="UP000061660"/>
    </source>
</evidence>
<reference evidence="2 3" key="2">
    <citation type="journal article" date="2016" name="Genome Announc.">
        <title>Complete Genome Sequences of Two Interactive Moderate Thermophiles, Paenibacillus napthalenovorans 32O-Y and Paenibacillus sp. 32O-W.</title>
        <authorList>
            <person name="Butler R.R.III."/>
            <person name="Wang J."/>
            <person name="Stark B.C."/>
            <person name="Pombert J.F."/>
        </authorList>
    </citation>
    <scope>NUCLEOTIDE SEQUENCE [LARGE SCALE GENOMIC DNA]</scope>
    <source>
        <strain evidence="2 3">32O-Y</strain>
    </source>
</reference>
<sequence length="532" mass="58691" precursor="true">MKKKRWNSALILMMIGVLAILAGCQPVANVDISKALANTFAVKSAEGKQSLTVELTADPSAVLSPEDKRIFDLFSKITLDITEYKAKDPLNASMKGTFGYSGGSIPFEMVMTNTYYIIQIEGAKKPLLIRNDASTWNPAGDPIPLSDELQKQLQQLTEKAVDAMPSFGTFFSRNLPNPNTITVEEVNETVNGESLNLQKVHAEIYGKELVGLVKGFLTNVLADEQGLKEFIGTLYDLYVPFVKQMMQEIGTEPNDPTAAAITPYLNNKTLAVEFIHTFIKTNLEQLLADYDQSVEALFASEAGAKAKEWLNGNQVFKMDMYVDEDLMTRKSASELLLTLPQGLEGGLKSIKVTSTAETWNINQPVAINQIHTTGGVIELNGNETRVTPSKIVASLDPNSQLYKLLKNDLQVTKKDIQLFINEEVDPFLSIKPFNDQGTVMVPARFVAERLDADVEWDAAARQVKVTDHLNGTVILLTIDSKEATVNGQAKQLEKAAVLVDNVTYIPVRFVSESMGAEVNWDQDSQMVSITRD</sequence>
<dbReference type="Pfam" id="PF07833">
    <property type="entry name" value="Cu_amine_oxidN1"/>
    <property type="match status" value="1"/>
</dbReference>
<proteinExistence type="predicted"/>
<accession>A0A0U2W007</accession>
<evidence type="ECO:0000313" key="2">
    <source>
        <dbReference type="EMBL" id="ALS20685.1"/>
    </source>
</evidence>
<dbReference type="KEGG" id="pnp:IJ22_02960"/>
<dbReference type="PATRIC" id="fig|162209.4.peg.311"/>
<dbReference type="PROSITE" id="PS51257">
    <property type="entry name" value="PROKAR_LIPOPROTEIN"/>
    <property type="match status" value="1"/>
</dbReference>
<dbReference type="Gene3D" id="3.30.457.10">
    <property type="entry name" value="Copper amine oxidase-like, N-terminal domain"/>
    <property type="match status" value="1"/>
</dbReference>
<evidence type="ECO:0000259" key="1">
    <source>
        <dbReference type="Pfam" id="PF07833"/>
    </source>
</evidence>
<feature type="domain" description="Copper amine oxidase-like N-terminal" evidence="1">
    <location>
        <begin position="427"/>
        <end position="529"/>
    </location>
</feature>
<dbReference type="AlphaFoldDB" id="A0A0U2W007"/>
<dbReference type="InterPro" id="IPR036582">
    <property type="entry name" value="Mao_N_sf"/>
</dbReference>
<dbReference type="InterPro" id="IPR012854">
    <property type="entry name" value="Cu_amine_oxidase-like_N"/>
</dbReference>
<dbReference type="EMBL" id="CP013652">
    <property type="protein sequence ID" value="ALS20685.1"/>
    <property type="molecule type" value="Genomic_DNA"/>
</dbReference>
<gene>
    <name evidence="2" type="ORF">IJ22_02960</name>
</gene>
<name>A0A0U2W007_9BACL</name>
<dbReference type="OrthoDB" id="2811497at2"/>
<protein>
    <submittedName>
        <fullName evidence="2">Copper amine oxidase</fullName>
    </submittedName>
</protein>
<dbReference type="Proteomes" id="UP000061660">
    <property type="component" value="Chromosome"/>
</dbReference>
<dbReference type="SUPFAM" id="SSF55383">
    <property type="entry name" value="Copper amine oxidase, domain N"/>
    <property type="match status" value="1"/>
</dbReference>
<organism evidence="2 3">
    <name type="scientific">Paenibacillus naphthalenovorans</name>
    <dbReference type="NCBI Taxonomy" id="162209"/>
    <lineage>
        <taxon>Bacteria</taxon>
        <taxon>Bacillati</taxon>
        <taxon>Bacillota</taxon>
        <taxon>Bacilli</taxon>
        <taxon>Bacillales</taxon>
        <taxon>Paenibacillaceae</taxon>
        <taxon>Paenibacillus</taxon>
    </lineage>
</organism>
<keyword evidence="3" id="KW-1185">Reference proteome</keyword>